<protein>
    <submittedName>
        <fullName evidence="2">NAD(P)H-binding protein</fullName>
    </submittedName>
</protein>
<reference evidence="2" key="2">
    <citation type="submission" date="2020-09" db="EMBL/GenBank/DDBJ databases">
        <authorList>
            <person name="Luo X."/>
        </authorList>
    </citation>
    <scope>NUCLEOTIDE SEQUENCE</scope>
    <source>
        <strain evidence="2">TRM S81-3</strain>
    </source>
</reference>
<reference evidence="2" key="1">
    <citation type="submission" date="2020-09" db="EMBL/GenBank/DDBJ databases">
        <title>Streptomyces grisecoloratus sp. nov., isolated from cotton soil.</title>
        <authorList>
            <person name="Xing L."/>
        </authorList>
    </citation>
    <scope>NUCLEOTIDE SEQUENCE</scope>
    <source>
        <strain evidence="2">TRM S81-3</strain>
    </source>
</reference>
<evidence type="ECO:0000313" key="2">
    <source>
        <dbReference type="EMBL" id="MBD0420402.1"/>
    </source>
</evidence>
<dbReference type="PANTHER" id="PTHR43162:SF1">
    <property type="entry name" value="PRESTALK A DIFFERENTIATION PROTEIN A"/>
    <property type="match status" value="1"/>
</dbReference>
<dbReference type="SUPFAM" id="SSF51735">
    <property type="entry name" value="NAD(P)-binding Rossmann-fold domains"/>
    <property type="match status" value="1"/>
</dbReference>
<dbReference type="Proteomes" id="UP000621210">
    <property type="component" value="Unassembled WGS sequence"/>
</dbReference>
<dbReference type="AlphaFoldDB" id="A0A926L561"/>
<dbReference type="EMBL" id="JACVQF010000187">
    <property type="protein sequence ID" value="MBD0420402.1"/>
    <property type="molecule type" value="Genomic_DNA"/>
</dbReference>
<dbReference type="Pfam" id="PF13460">
    <property type="entry name" value="NAD_binding_10"/>
    <property type="match status" value="1"/>
</dbReference>
<dbReference type="Gene3D" id="3.40.50.720">
    <property type="entry name" value="NAD(P)-binding Rossmann-like Domain"/>
    <property type="match status" value="1"/>
</dbReference>
<evidence type="ECO:0000313" key="3">
    <source>
        <dbReference type="Proteomes" id="UP000621210"/>
    </source>
</evidence>
<keyword evidence="3" id="KW-1185">Reference proteome</keyword>
<feature type="domain" description="NAD(P)-binding" evidence="1">
    <location>
        <begin position="24"/>
        <end position="199"/>
    </location>
</feature>
<organism evidence="2 3">
    <name type="scientific">Streptomyces griseicoloratus</name>
    <dbReference type="NCBI Taxonomy" id="2752516"/>
    <lineage>
        <taxon>Bacteria</taxon>
        <taxon>Bacillati</taxon>
        <taxon>Actinomycetota</taxon>
        <taxon>Actinomycetes</taxon>
        <taxon>Kitasatosporales</taxon>
        <taxon>Streptomycetaceae</taxon>
        <taxon>Streptomyces</taxon>
    </lineage>
</organism>
<dbReference type="RefSeq" id="WP_188181388.1">
    <property type="nucleotide sequence ID" value="NZ_JACVQF010000187.1"/>
</dbReference>
<proteinExistence type="predicted"/>
<dbReference type="InterPro" id="IPR016040">
    <property type="entry name" value="NAD(P)-bd_dom"/>
</dbReference>
<comment type="caution">
    <text evidence="2">The sequence shown here is derived from an EMBL/GenBank/DDBJ whole genome shotgun (WGS) entry which is preliminary data.</text>
</comment>
<dbReference type="InterPro" id="IPR051604">
    <property type="entry name" value="Ergot_Alk_Oxidoreductase"/>
</dbReference>
<name>A0A926L561_9ACTN</name>
<sequence length="299" mass="33205">MTRHTPHRTEPATPLPRLTIAVTGATGTIGSRVAARLAPHHHVRAVTRDPEAAERRGVAGEKIRADFTDRRALRPALAGADALLLITSDPLRPDHDETLLRTAREQGVRHVVKLSALAVTDPGAQDLITRWQRRCEALVRDSGLPWTLLRPRAFMSKALDWIPSVRTEGVVSAVYGTSRNSCIDPDDIAAAAARVLTTPGHAGRSYALTGPQALSAREQTDLLARRLHRPLRFRELTCDQAWELWRRRYPEPIARAIAESARRQQAGAKEHVTDGIRQLLGREPAPFTDWAARHAPRFR</sequence>
<accession>A0A926L561</accession>
<evidence type="ECO:0000259" key="1">
    <source>
        <dbReference type="Pfam" id="PF13460"/>
    </source>
</evidence>
<dbReference type="PANTHER" id="PTHR43162">
    <property type="match status" value="1"/>
</dbReference>
<gene>
    <name evidence="2" type="ORF">H0H10_14820</name>
</gene>
<dbReference type="InterPro" id="IPR036291">
    <property type="entry name" value="NAD(P)-bd_dom_sf"/>
</dbReference>
<dbReference type="Gene3D" id="3.90.25.10">
    <property type="entry name" value="UDP-galactose 4-epimerase, domain 1"/>
    <property type="match status" value="1"/>
</dbReference>